<evidence type="ECO:0000256" key="8">
    <source>
        <dbReference type="ARBA" id="ARBA00022840"/>
    </source>
</evidence>
<keyword evidence="12" id="KW-1185">Reference proteome</keyword>
<dbReference type="Gene3D" id="3.40.50.300">
    <property type="entry name" value="P-loop containing nucleotide triphosphate hydrolases"/>
    <property type="match status" value="1"/>
</dbReference>
<dbReference type="InterPro" id="IPR027417">
    <property type="entry name" value="P-loop_NTPase"/>
</dbReference>
<dbReference type="NCBIfam" id="TIGR00041">
    <property type="entry name" value="DTMP_kinase"/>
    <property type="match status" value="1"/>
</dbReference>
<sequence length="395" mass="44528">MVTTRRNSDKRCPNFEPDTAGCGQLLSPNLKLIDHEYLWRVLRLKIVLLLMFFPMNFLDFLRLERLEFALAHSRNFGVVAARRSSSLQFSFKCSSRKVHMGSSQYGDARGALIVLEGLDRSGKTSQSGRLVKYLDGLGYPVESWRFPDRETAVGKMISSYLTNQSQLDDHTIHLLFSANRWEKRSLMEAKLKSGTSLIVDRYSYSGVAFSSAKGLDIEWCKAPEVGLLAPDLVVYLDIPPERAAERGGYGGERYEQLEFQKNVSQYYKMLSDASWKTVDASQPMEDVEKQLKEIVLDCVVSCQKGKPVSELCIKVVLQNPNWNDVIDGVLTARALDGGDDGCQFKFIVIIGVTTVGGMVGEERGWGWSRESERIWEKNMGVAEKIVGGERDYEED</sequence>
<protein>
    <recommendedName>
        <fullName evidence="3">dTMP kinase</fullName>
        <ecNumber evidence="3">2.7.4.9</ecNumber>
    </recommendedName>
</protein>
<accession>A0ABQ5H3V8</accession>
<evidence type="ECO:0000256" key="6">
    <source>
        <dbReference type="ARBA" id="ARBA00022741"/>
    </source>
</evidence>
<dbReference type="HAMAP" id="MF_00165">
    <property type="entry name" value="Thymidylate_kinase"/>
    <property type="match status" value="1"/>
</dbReference>
<keyword evidence="6" id="KW-0547">Nucleotide-binding</keyword>
<dbReference type="PANTHER" id="PTHR10344">
    <property type="entry name" value="THYMIDYLATE KINASE"/>
    <property type="match status" value="1"/>
</dbReference>
<evidence type="ECO:0000313" key="12">
    <source>
        <dbReference type="Proteomes" id="UP001151760"/>
    </source>
</evidence>
<dbReference type="InterPro" id="IPR039430">
    <property type="entry name" value="Thymidylate_kin-like_dom"/>
</dbReference>
<evidence type="ECO:0000256" key="7">
    <source>
        <dbReference type="ARBA" id="ARBA00022777"/>
    </source>
</evidence>
<evidence type="ECO:0000313" key="11">
    <source>
        <dbReference type="EMBL" id="GJT82565.1"/>
    </source>
</evidence>
<comment type="similarity">
    <text evidence="2">Belongs to the thymidylate kinase family.</text>
</comment>
<keyword evidence="7 11" id="KW-0418">Kinase</keyword>
<organism evidence="11 12">
    <name type="scientific">Tanacetum coccineum</name>
    <dbReference type="NCBI Taxonomy" id="301880"/>
    <lineage>
        <taxon>Eukaryota</taxon>
        <taxon>Viridiplantae</taxon>
        <taxon>Streptophyta</taxon>
        <taxon>Embryophyta</taxon>
        <taxon>Tracheophyta</taxon>
        <taxon>Spermatophyta</taxon>
        <taxon>Magnoliopsida</taxon>
        <taxon>eudicotyledons</taxon>
        <taxon>Gunneridae</taxon>
        <taxon>Pentapetalae</taxon>
        <taxon>asterids</taxon>
        <taxon>campanulids</taxon>
        <taxon>Asterales</taxon>
        <taxon>Asteraceae</taxon>
        <taxon>Asteroideae</taxon>
        <taxon>Anthemideae</taxon>
        <taxon>Anthemidinae</taxon>
        <taxon>Tanacetum</taxon>
    </lineage>
</organism>
<evidence type="ECO:0000256" key="9">
    <source>
        <dbReference type="SAM" id="Phobius"/>
    </source>
</evidence>
<dbReference type="GO" id="GO:0016301">
    <property type="term" value="F:kinase activity"/>
    <property type="evidence" value="ECO:0007669"/>
    <property type="project" value="UniProtKB-KW"/>
</dbReference>
<gene>
    <name evidence="11" type="ORF">Tco_1056907</name>
</gene>
<dbReference type="CDD" id="cd01672">
    <property type="entry name" value="TMPK"/>
    <property type="match status" value="1"/>
</dbReference>
<dbReference type="InterPro" id="IPR018094">
    <property type="entry name" value="Thymidylate_kinase"/>
</dbReference>
<keyword evidence="9" id="KW-0812">Transmembrane</keyword>
<feature type="transmembrane region" description="Helical" evidence="9">
    <location>
        <begin position="37"/>
        <end position="58"/>
    </location>
</feature>
<name>A0ABQ5H3V8_9ASTR</name>
<dbReference type="EC" id="2.7.4.9" evidence="3"/>
<keyword evidence="9" id="KW-1133">Transmembrane helix</keyword>
<evidence type="ECO:0000256" key="1">
    <source>
        <dbReference type="ARBA" id="ARBA00004992"/>
    </source>
</evidence>
<dbReference type="SUPFAM" id="SSF52540">
    <property type="entry name" value="P-loop containing nucleoside triphosphate hydrolases"/>
    <property type="match status" value="1"/>
</dbReference>
<comment type="caution">
    <text evidence="11">The sequence shown here is derived from an EMBL/GenBank/DDBJ whole genome shotgun (WGS) entry which is preliminary data.</text>
</comment>
<dbReference type="Pfam" id="PF02223">
    <property type="entry name" value="Thymidylate_kin"/>
    <property type="match status" value="1"/>
</dbReference>
<feature type="domain" description="Thymidylate kinase-like" evidence="10">
    <location>
        <begin position="115"/>
        <end position="290"/>
    </location>
</feature>
<evidence type="ECO:0000256" key="4">
    <source>
        <dbReference type="ARBA" id="ARBA00022679"/>
    </source>
</evidence>
<reference evidence="11" key="1">
    <citation type="journal article" date="2022" name="Int. J. Mol. Sci.">
        <title>Draft Genome of Tanacetum Coccineum: Genomic Comparison of Closely Related Tanacetum-Family Plants.</title>
        <authorList>
            <person name="Yamashiro T."/>
            <person name="Shiraishi A."/>
            <person name="Nakayama K."/>
            <person name="Satake H."/>
        </authorList>
    </citation>
    <scope>NUCLEOTIDE SEQUENCE</scope>
</reference>
<evidence type="ECO:0000256" key="3">
    <source>
        <dbReference type="ARBA" id="ARBA00012980"/>
    </source>
</evidence>
<dbReference type="PANTHER" id="PTHR10344:SF1">
    <property type="entry name" value="THYMIDYLATE KINASE"/>
    <property type="match status" value="1"/>
</dbReference>
<evidence type="ECO:0000259" key="10">
    <source>
        <dbReference type="Pfam" id="PF02223"/>
    </source>
</evidence>
<keyword evidence="8" id="KW-0067">ATP-binding</keyword>
<dbReference type="InterPro" id="IPR018095">
    <property type="entry name" value="Thymidylate_kin_CS"/>
</dbReference>
<keyword evidence="4" id="KW-0808">Transferase</keyword>
<keyword evidence="5" id="KW-0545">Nucleotide biosynthesis</keyword>
<proteinExistence type="inferred from homology"/>
<reference evidence="11" key="2">
    <citation type="submission" date="2022-01" db="EMBL/GenBank/DDBJ databases">
        <authorList>
            <person name="Yamashiro T."/>
            <person name="Shiraishi A."/>
            <person name="Satake H."/>
            <person name="Nakayama K."/>
        </authorList>
    </citation>
    <scope>NUCLEOTIDE SEQUENCE</scope>
</reference>
<comment type="pathway">
    <text evidence="1">Pyrimidine metabolism; dTTP biosynthesis.</text>
</comment>
<keyword evidence="9" id="KW-0472">Membrane</keyword>
<dbReference type="Proteomes" id="UP001151760">
    <property type="component" value="Unassembled WGS sequence"/>
</dbReference>
<dbReference type="PROSITE" id="PS01331">
    <property type="entry name" value="THYMIDYLATE_KINASE"/>
    <property type="match status" value="1"/>
</dbReference>
<evidence type="ECO:0000256" key="2">
    <source>
        <dbReference type="ARBA" id="ARBA00009776"/>
    </source>
</evidence>
<evidence type="ECO:0000256" key="5">
    <source>
        <dbReference type="ARBA" id="ARBA00022727"/>
    </source>
</evidence>
<dbReference type="EMBL" id="BQNB010019179">
    <property type="protein sequence ID" value="GJT82565.1"/>
    <property type="molecule type" value="Genomic_DNA"/>
</dbReference>